<name>A0ABQ8L0W1_LABRO</name>
<proteinExistence type="predicted"/>
<organism evidence="3 4">
    <name type="scientific">Labeo rohita</name>
    <name type="common">Indian major carp</name>
    <name type="synonym">Cyprinus rohita</name>
    <dbReference type="NCBI Taxonomy" id="84645"/>
    <lineage>
        <taxon>Eukaryota</taxon>
        <taxon>Metazoa</taxon>
        <taxon>Chordata</taxon>
        <taxon>Craniata</taxon>
        <taxon>Vertebrata</taxon>
        <taxon>Euteleostomi</taxon>
        <taxon>Actinopterygii</taxon>
        <taxon>Neopterygii</taxon>
        <taxon>Teleostei</taxon>
        <taxon>Ostariophysi</taxon>
        <taxon>Cypriniformes</taxon>
        <taxon>Cyprinidae</taxon>
        <taxon>Labeoninae</taxon>
        <taxon>Labeonini</taxon>
        <taxon>Labeo</taxon>
    </lineage>
</organism>
<dbReference type="Proteomes" id="UP000830375">
    <property type="component" value="Unassembled WGS sequence"/>
</dbReference>
<protein>
    <submittedName>
        <fullName evidence="3">Trypsin</fullName>
    </submittedName>
</protein>
<feature type="domain" description="SWIM-type" evidence="2">
    <location>
        <begin position="77"/>
        <end position="116"/>
    </location>
</feature>
<keyword evidence="4" id="KW-1185">Reference proteome</keyword>
<sequence length="166" mass="18894">MERYFAASLSTLPRLRFEDVERIVGRHSTTKEARLSKGYKFFVEAFIHNYQVSNVVDRKVVVRARCYRSMRKNEEPHTLEMALESEEVVGVSTYMCSCAAGKGLCNHLTTLLYQTAHYVQLNLQTVPPPLACTGSTSRGSEGTSCPETKISWEDWNQVYPIQGLHR</sequence>
<evidence type="ECO:0000313" key="4">
    <source>
        <dbReference type="Proteomes" id="UP000830375"/>
    </source>
</evidence>
<gene>
    <name evidence="3" type="ORF">H4Q32_026294</name>
</gene>
<evidence type="ECO:0000259" key="2">
    <source>
        <dbReference type="PROSITE" id="PS50966"/>
    </source>
</evidence>
<evidence type="ECO:0000256" key="1">
    <source>
        <dbReference type="PROSITE-ProRule" id="PRU00325"/>
    </source>
</evidence>
<dbReference type="InterPro" id="IPR007527">
    <property type="entry name" value="Znf_SWIM"/>
</dbReference>
<evidence type="ECO:0000313" key="3">
    <source>
        <dbReference type="EMBL" id="KAI2644378.1"/>
    </source>
</evidence>
<dbReference type="EMBL" id="JACTAM010002544">
    <property type="protein sequence ID" value="KAI2644378.1"/>
    <property type="molecule type" value="Genomic_DNA"/>
</dbReference>
<keyword evidence="1" id="KW-0862">Zinc</keyword>
<keyword evidence="1" id="KW-0863">Zinc-finger</keyword>
<dbReference type="PROSITE" id="PS50966">
    <property type="entry name" value="ZF_SWIM"/>
    <property type="match status" value="1"/>
</dbReference>
<keyword evidence="1" id="KW-0479">Metal-binding</keyword>
<reference evidence="3 4" key="1">
    <citation type="submission" date="2022-01" db="EMBL/GenBank/DDBJ databases">
        <title>A high-quality chromosome-level genome assembly of rohu carp, Labeo rohita.</title>
        <authorList>
            <person name="Arick M.A. II"/>
            <person name="Hsu C.-Y."/>
            <person name="Magbanua Z."/>
            <person name="Pechanova O."/>
            <person name="Grover C."/>
            <person name="Miller E."/>
            <person name="Thrash A."/>
            <person name="Ezzel L."/>
            <person name="Alam S."/>
            <person name="Benzie J."/>
            <person name="Hamilton M."/>
            <person name="Karsi A."/>
            <person name="Lawrence M.L."/>
            <person name="Peterson D.G."/>
        </authorList>
    </citation>
    <scope>NUCLEOTIDE SEQUENCE [LARGE SCALE GENOMIC DNA]</scope>
    <source>
        <strain evidence="4">BAU-BD-2019</strain>
        <tissue evidence="3">Blood</tissue>
    </source>
</reference>
<comment type="caution">
    <text evidence="3">The sequence shown here is derived from an EMBL/GenBank/DDBJ whole genome shotgun (WGS) entry which is preliminary data.</text>
</comment>
<accession>A0ABQ8L0W1</accession>